<dbReference type="EMBL" id="JAFBBK010000001">
    <property type="protein sequence ID" value="MBM7416317.1"/>
    <property type="molecule type" value="Genomic_DNA"/>
</dbReference>
<dbReference type="Gene3D" id="3.40.50.10320">
    <property type="entry name" value="LmbE-like"/>
    <property type="match status" value="1"/>
</dbReference>
<sequence length="227" mass="25055">MIGLSPGRVRSVAVVGAHPDDIAIGAGGTLLDLTRAGDVQVHALVLTGGGTDREAEERKALSDFCSDGPLSLTVLDIPDGRTPDHWSAVKEGLETFRRTCEPDIVLAPQRRDAHQDHRLLAESVPTVFRDHLILGYEIVKWESDLPTPGLYHPLDDAVAERKAELLSLHYPSQHHHDWYDAETFLGLARVRGVQCRSRYAEAFVVEKMILHTGHRPSDRPTPQTKGS</sequence>
<accession>A0ABS2KWN2</accession>
<protein>
    <submittedName>
        <fullName evidence="2">LmbE family N-acetylglucosaminyl deacetylase</fullName>
    </submittedName>
</protein>
<dbReference type="PANTHER" id="PTHR12993">
    <property type="entry name" value="N-ACETYLGLUCOSAMINYL-PHOSPHATIDYLINOSITOL DE-N-ACETYLASE-RELATED"/>
    <property type="match status" value="1"/>
</dbReference>
<name>A0ABS2KWN2_9NOCA</name>
<dbReference type="Proteomes" id="UP000703038">
    <property type="component" value="Unassembled WGS sequence"/>
</dbReference>
<keyword evidence="1" id="KW-0862">Zinc</keyword>
<evidence type="ECO:0000313" key="2">
    <source>
        <dbReference type="EMBL" id="MBM7416317.1"/>
    </source>
</evidence>
<dbReference type="InterPro" id="IPR003737">
    <property type="entry name" value="GlcNAc_PI_deacetylase-related"/>
</dbReference>
<dbReference type="RefSeq" id="WP_204869149.1">
    <property type="nucleotide sequence ID" value="NZ_JAFBBK010000001.1"/>
</dbReference>
<dbReference type="SUPFAM" id="SSF102588">
    <property type="entry name" value="LmbE-like"/>
    <property type="match status" value="1"/>
</dbReference>
<evidence type="ECO:0000256" key="1">
    <source>
        <dbReference type="ARBA" id="ARBA00022833"/>
    </source>
</evidence>
<dbReference type="PANTHER" id="PTHR12993:SF30">
    <property type="entry name" value="N-ACETYL-ALPHA-D-GLUCOSAMINYL L-MALATE DEACETYLASE 1"/>
    <property type="match status" value="1"/>
</dbReference>
<reference evidence="2 3" key="1">
    <citation type="submission" date="2021-01" db="EMBL/GenBank/DDBJ databases">
        <title>Genomics of switchgrass bacterial isolates.</title>
        <authorList>
            <person name="Shade A."/>
        </authorList>
    </citation>
    <scope>NUCLEOTIDE SEQUENCE [LARGE SCALE GENOMIC DNA]</scope>
    <source>
        <strain evidence="2 3">PvP111</strain>
    </source>
</reference>
<proteinExistence type="predicted"/>
<organism evidence="2 3">
    <name type="scientific">Rhodococcoides corynebacterioides</name>
    <dbReference type="NCBI Taxonomy" id="53972"/>
    <lineage>
        <taxon>Bacteria</taxon>
        <taxon>Bacillati</taxon>
        <taxon>Actinomycetota</taxon>
        <taxon>Actinomycetes</taxon>
        <taxon>Mycobacteriales</taxon>
        <taxon>Nocardiaceae</taxon>
        <taxon>Rhodococcoides</taxon>
    </lineage>
</organism>
<evidence type="ECO:0000313" key="3">
    <source>
        <dbReference type="Proteomes" id="UP000703038"/>
    </source>
</evidence>
<gene>
    <name evidence="2" type="ORF">JOE42_003050</name>
</gene>
<comment type="caution">
    <text evidence="2">The sequence shown here is derived from an EMBL/GenBank/DDBJ whole genome shotgun (WGS) entry which is preliminary data.</text>
</comment>
<dbReference type="Pfam" id="PF02585">
    <property type="entry name" value="PIG-L"/>
    <property type="match status" value="1"/>
</dbReference>
<keyword evidence="3" id="KW-1185">Reference proteome</keyword>
<dbReference type="InterPro" id="IPR024078">
    <property type="entry name" value="LmbE-like_dom_sf"/>
</dbReference>